<proteinExistence type="predicted"/>
<gene>
    <name evidence="1" type="ORF">DES37_101442</name>
</gene>
<keyword evidence="2" id="KW-1185">Reference proteome</keyword>
<dbReference type="Proteomes" id="UP000246744">
    <property type="component" value="Unassembled WGS sequence"/>
</dbReference>
<dbReference type="EMBL" id="QGTS01000001">
    <property type="protein sequence ID" value="PWW12865.1"/>
    <property type="molecule type" value="Genomic_DNA"/>
</dbReference>
<comment type="caution">
    <text evidence="1">The sequence shown here is derived from an EMBL/GenBank/DDBJ whole genome shotgun (WGS) entry which is preliminary data.</text>
</comment>
<accession>A0A317QAQ8</accession>
<dbReference type="RefSeq" id="WP_110024670.1">
    <property type="nucleotide sequence ID" value="NZ_QGTS01000001.1"/>
</dbReference>
<organism evidence="1 2">
    <name type="scientific">Mangrovibacter plantisponsor</name>
    <dbReference type="NCBI Taxonomy" id="451513"/>
    <lineage>
        <taxon>Bacteria</taxon>
        <taxon>Pseudomonadati</taxon>
        <taxon>Pseudomonadota</taxon>
        <taxon>Gammaproteobacteria</taxon>
        <taxon>Enterobacterales</taxon>
        <taxon>Enterobacteriaceae</taxon>
        <taxon>Mangrovibacter</taxon>
    </lineage>
</organism>
<dbReference type="AlphaFoldDB" id="A0A317QAQ8"/>
<evidence type="ECO:0000313" key="2">
    <source>
        <dbReference type="Proteomes" id="UP000246744"/>
    </source>
</evidence>
<name>A0A317QAQ8_9ENTR</name>
<dbReference type="OrthoDB" id="6902230at2"/>
<reference evidence="1 2" key="1">
    <citation type="submission" date="2018-05" db="EMBL/GenBank/DDBJ databases">
        <title>Genomic Encyclopedia of Type Strains, Phase IV (KMG-IV): sequencing the most valuable type-strain genomes for metagenomic binning, comparative biology and taxonomic classification.</title>
        <authorList>
            <person name="Goeker M."/>
        </authorList>
    </citation>
    <scope>NUCLEOTIDE SEQUENCE [LARGE SCALE GENOMIC DNA]</scope>
    <source>
        <strain evidence="1 2">DSM 19579</strain>
    </source>
</reference>
<evidence type="ECO:0000313" key="1">
    <source>
        <dbReference type="EMBL" id="PWW12865.1"/>
    </source>
</evidence>
<sequence>MSDLAPPNDKKLEVTMALIKGALGSIPFVGSVATELTGLIDPFEARKDKWARTIAKVVEEIRESQKILPETLAANESFISFLYQSTHIAILNHQQEKTEALRNALISTVSLRLPSEEIIFQYLRYIDELTVSHINILSFINEHAETYAKHHSLEEVLITTEQHFSTTFERSHFRAIMYDLANRSLVQFTDLDDFDEFASGVASIITEQSSKKPMNITQLGKGFLDFIRR</sequence>
<protein>
    <submittedName>
        <fullName evidence="1">Uncharacterized protein</fullName>
    </submittedName>
</protein>